<organism evidence="1 2">
    <name type="scientific">Actinoplanes auranticolor</name>
    <dbReference type="NCBI Taxonomy" id="47988"/>
    <lineage>
        <taxon>Bacteria</taxon>
        <taxon>Bacillati</taxon>
        <taxon>Actinomycetota</taxon>
        <taxon>Actinomycetes</taxon>
        <taxon>Micromonosporales</taxon>
        <taxon>Micromonosporaceae</taxon>
        <taxon>Actinoplanes</taxon>
    </lineage>
</organism>
<evidence type="ECO:0000313" key="2">
    <source>
        <dbReference type="Proteomes" id="UP000681340"/>
    </source>
</evidence>
<keyword evidence="2" id="KW-1185">Reference proteome</keyword>
<dbReference type="AlphaFoldDB" id="A0A919SE77"/>
<protein>
    <submittedName>
        <fullName evidence="1">Uncharacterized protein</fullName>
    </submittedName>
</protein>
<sequence>MNYSVRPPARSFATRAGALKMRRYLHGRALSSPPASPRAAELWVHGMSVTQLKALAWGCTPYRARAVFELALRARSEDAAVTALGELSRLPPLQESRLFHLVTLSWAAITALLAAETTRSRHLAYERFADLDPGDQQALLLYLNAPTIEEAHPRL</sequence>
<name>A0A919SE77_9ACTN</name>
<accession>A0A919SE77</accession>
<dbReference type="EMBL" id="BOQL01000030">
    <property type="protein sequence ID" value="GIM70130.1"/>
    <property type="molecule type" value="Genomic_DNA"/>
</dbReference>
<reference evidence="1" key="1">
    <citation type="submission" date="2021-03" db="EMBL/GenBank/DDBJ databases">
        <title>Whole genome shotgun sequence of Actinoplanes auranticolor NBRC 12245.</title>
        <authorList>
            <person name="Komaki H."/>
            <person name="Tamura T."/>
        </authorList>
    </citation>
    <scope>NUCLEOTIDE SEQUENCE</scope>
    <source>
        <strain evidence="1">NBRC 12245</strain>
    </source>
</reference>
<dbReference type="Proteomes" id="UP000681340">
    <property type="component" value="Unassembled WGS sequence"/>
</dbReference>
<dbReference type="RefSeq" id="WP_246595277.1">
    <property type="nucleotide sequence ID" value="NZ_BAABEA010000015.1"/>
</dbReference>
<comment type="caution">
    <text evidence="1">The sequence shown here is derived from an EMBL/GenBank/DDBJ whole genome shotgun (WGS) entry which is preliminary data.</text>
</comment>
<evidence type="ECO:0000313" key="1">
    <source>
        <dbReference type="EMBL" id="GIM70130.1"/>
    </source>
</evidence>
<gene>
    <name evidence="1" type="ORF">Aau02nite_39530</name>
</gene>
<proteinExistence type="predicted"/>